<evidence type="ECO:0000256" key="1">
    <source>
        <dbReference type="SAM" id="MobiDB-lite"/>
    </source>
</evidence>
<feature type="compositionally biased region" description="Basic and acidic residues" evidence="1">
    <location>
        <begin position="120"/>
        <end position="141"/>
    </location>
</feature>
<dbReference type="Gramene" id="A08p06060.2_BraZ1">
    <property type="protein sequence ID" value="A08p06060.2_BraZ1.CDS.1"/>
    <property type="gene ID" value="A08g06060.2_BraZ1"/>
</dbReference>
<organism evidence="2 3">
    <name type="scientific">Brassica campestris</name>
    <name type="common">Field mustard</name>
    <dbReference type="NCBI Taxonomy" id="3711"/>
    <lineage>
        <taxon>Eukaryota</taxon>
        <taxon>Viridiplantae</taxon>
        <taxon>Streptophyta</taxon>
        <taxon>Embryophyta</taxon>
        <taxon>Tracheophyta</taxon>
        <taxon>Spermatophyta</taxon>
        <taxon>Magnoliopsida</taxon>
        <taxon>eudicotyledons</taxon>
        <taxon>Gunneridae</taxon>
        <taxon>Pentapetalae</taxon>
        <taxon>rosids</taxon>
        <taxon>malvids</taxon>
        <taxon>Brassicales</taxon>
        <taxon>Brassicaceae</taxon>
        <taxon>Brassiceae</taxon>
        <taxon>Brassica</taxon>
    </lineage>
</organism>
<reference evidence="2 3" key="1">
    <citation type="submission" date="2021-07" db="EMBL/GenBank/DDBJ databases">
        <authorList>
            <consortium name="Genoscope - CEA"/>
            <person name="William W."/>
        </authorList>
    </citation>
    <scope>NUCLEOTIDE SEQUENCE [LARGE SCALE GENOMIC DNA]</scope>
</reference>
<feature type="compositionally biased region" description="Polar residues" evidence="1">
    <location>
        <begin position="42"/>
        <end position="53"/>
    </location>
</feature>
<proteinExistence type="predicted"/>
<dbReference type="AlphaFoldDB" id="A0A8D9HCH2"/>
<accession>A0A8D9HCH2</accession>
<evidence type="ECO:0000313" key="3">
    <source>
        <dbReference type="Proteomes" id="UP000694005"/>
    </source>
</evidence>
<dbReference type="EMBL" id="LS974624">
    <property type="protein sequence ID" value="CAG7896940.1"/>
    <property type="molecule type" value="Genomic_DNA"/>
</dbReference>
<name>A0A8D9HCH2_BRACM</name>
<sequence>MVWKRKQFREASEKEVDLPKDAPPETLQRRRKSTAAPPPEGTQDTSSQANPFTQRRRANREGKKEGDRSHYQSSDLTPDRNPHLSTRPKKPLIHSSALLLQRSKSDAPDLVRAEAQGIRATEKGSREEEGEERRREKDKQRGGAPTTMAEKKSRRQP</sequence>
<feature type="compositionally biased region" description="Basic and acidic residues" evidence="1">
    <location>
        <begin position="103"/>
        <end position="112"/>
    </location>
</feature>
<feature type="region of interest" description="Disordered" evidence="1">
    <location>
        <begin position="1"/>
        <end position="157"/>
    </location>
</feature>
<feature type="compositionally biased region" description="Basic and acidic residues" evidence="1">
    <location>
        <begin position="8"/>
        <end position="23"/>
    </location>
</feature>
<feature type="compositionally biased region" description="Basic and acidic residues" evidence="1">
    <location>
        <begin position="59"/>
        <end position="70"/>
    </location>
</feature>
<dbReference type="Proteomes" id="UP000694005">
    <property type="component" value="Chromosome A08"/>
</dbReference>
<gene>
    <name evidence="2" type="ORF">BRAPAZ1V2_A08P06060.2</name>
</gene>
<evidence type="ECO:0000313" key="2">
    <source>
        <dbReference type="EMBL" id="CAG7896940.1"/>
    </source>
</evidence>
<protein>
    <submittedName>
        <fullName evidence="2">Uncharacterized protein</fullName>
    </submittedName>
</protein>